<proteinExistence type="predicted"/>
<gene>
    <name evidence="1" type="ORF">JOL79_24110</name>
</gene>
<keyword evidence="2" id="KW-1185">Reference proteome</keyword>
<comment type="caution">
    <text evidence="1">The sequence shown here is derived from an EMBL/GenBank/DDBJ whole genome shotgun (WGS) entry which is preliminary data.</text>
</comment>
<reference evidence="1" key="1">
    <citation type="submission" date="2021-02" db="EMBL/GenBank/DDBJ databases">
        <title>Draft genome sequence of Microbispora sp. RL4-1S isolated from rice leaves in Thailand.</title>
        <authorList>
            <person name="Muangham S."/>
            <person name="Duangmal K."/>
        </authorList>
    </citation>
    <scope>NUCLEOTIDE SEQUENCE</scope>
    <source>
        <strain evidence="1">RL4-1S</strain>
    </source>
</reference>
<protein>
    <submittedName>
        <fullName evidence="1">Uncharacterized protein</fullName>
    </submittedName>
</protein>
<dbReference type="Proteomes" id="UP000674234">
    <property type="component" value="Unassembled WGS sequence"/>
</dbReference>
<organism evidence="1 2">
    <name type="scientific">Microbispora oryzae</name>
    <dbReference type="NCBI Taxonomy" id="2806554"/>
    <lineage>
        <taxon>Bacteria</taxon>
        <taxon>Bacillati</taxon>
        <taxon>Actinomycetota</taxon>
        <taxon>Actinomycetes</taxon>
        <taxon>Streptosporangiales</taxon>
        <taxon>Streptosporangiaceae</taxon>
        <taxon>Microbispora</taxon>
    </lineage>
</organism>
<dbReference type="EMBL" id="JAFCNB010000015">
    <property type="protein sequence ID" value="MBP2706897.1"/>
    <property type="molecule type" value="Genomic_DNA"/>
</dbReference>
<evidence type="ECO:0000313" key="2">
    <source>
        <dbReference type="Proteomes" id="UP000674234"/>
    </source>
</evidence>
<sequence>MNHSTIGRIVLSAAVLATLIAMGTGEMPAALAGKPSGDGGRAFTVCMRAKGLPDFPDVSFSSDGLVNLTIRGERVDVLSPKYGAAVAACQSLLPAGPRRPGAPVAPE</sequence>
<evidence type="ECO:0000313" key="1">
    <source>
        <dbReference type="EMBL" id="MBP2706897.1"/>
    </source>
</evidence>
<dbReference type="AlphaFoldDB" id="A0A940WP00"/>
<dbReference type="RefSeq" id="WP_210158179.1">
    <property type="nucleotide sequence ID" value="NZ_JAFCNB010000015.1"/>
</dbReference>
<accession>A0A940WP00</accession>
<name>A0A940WP00_9ACTN</name>